<evidence type="ECO:0000313" key="2">
    <source>
        <dbReference type="Proteomes" id="UP000233469"/>
    </source>
</evidence>
<reference evidence="1 2" key="2">
    <citation type="submission" date="2017-10" db="EMBL/GenBank/DDBJ databases">
        <title>Extensive intraspecific genome diversity in a model arbuscular mycorrhizal fungus.</title>
        <authorList>
            <person name="Chen E.C.H."/>
            <person name="Morin E."/>
            <person name="Baudet D."/>
            <person name="Noel J."/>
            <person name="Ndikumana S."/>
            <person name="Charron P."/>
            <person name="St-Onge C."/>
            <person name="Giorgi J."/>
            <person name="Grigoriev I.V."/>
            <person name="Roux C."/>
            <person name="Martin F.M."/>
            <person name="Corradi N."/>
        </authorList>
    </citation>
    <scope>NUCLEOTIDE SEQUENCE [LARGE SCALE GENOMIC DNA]</scope>
    <source>
        <strain evidence="1 2">C2</strain>
    </source>
</reference>
<dbReference type="AlphaFoldDB" id="A0A2N1NTM9"/>
<evidence type="ECO:0000313" key="1">
    <source>
        <dbReference type="EMBL" id="PKK77248.1"/>
    </source>
</evidence>
<comment type="caution">
    <text evidence="1">The sequence shown here is derived from an EMBL/GenBank/DDBJ whole genome shotgun (WGS) entry which is preliminary data.</text>
</comment>
<name>A0A2N1NTM9_9GLOM</name>
<protein>
    <submittedName>
        <fullName evidence="1">Uncharacterized protein</fullName>
    </submittedName>
</protein>
<proteinExistence type="predicted"/>
<dbReference type="SUPFAM" id="SSF56112">
    <property type="entry name" value="Protein kinase-like (PK-like)"/>
    <property type="match status" value="1"/>
</dbReference>
<reference evidence="1 2" key="1">
    <citation type="submission" date="2016-04" db="EMBL/GenBank/DDBJ databases">
        <title>Genome analyses suggest a sexual origin of heterokaryosis in a supposedly ancient asexual fungus.</title>
        <authorList>
            <person name="Ropars J."/>
            <person name="Sedzielewska K."/>
            <person name="Noel J."/>
            <person name="Charron P."/>
            <person name="Farinelli L."/>
            <person name="Marton T."/>
            <person name="Kruger M."/>
            <person name="Pelin A."/>
            <person name="Brachmann A."/>
            <person name="Corradi N."/>
        </authorList>
    </citation>
    <scope>NUCLEOTIDE SEQUENCE [LARGE SCALE GENOMIC DNA]</scope>
    <source>
        <strain evidence="1 2">C2</strain>
    </source>
</reference>
<accession>A0A2N1NTM9</accession>
<dbReference type="VEuPathDB" id="FungiDB:FUN_008277"/>
<dbReference type="InterPro" id="IPR011009">
    <property type="entry name" value="Kinase-like_dom_sf"/>
</dbReference>
<dbReference type="Proteomes" id="UP000233469">
    <property type="component" value="Unassembled WGS sequence"/>
</dbReference>
<dbReference type="EMBL" id="LLXL01000139">
    <property type="protein sequence ID" value="PKK77248.1"/>
    <property type="molecule type" value="Genomic_DNA"/>
</dbReference>
<sequence>MSATLCISCFGIKIPEAQLKTMRLCPKWIHDEEPKIRGKRGQIKRRWNGSQEVVVKEVHIPEEKEGEEGDLEDFLRNNRELLWPLRLKIAEQIVNALEFINRVEIYTSPLCAGDENVT</sequence>
<gene>
    <name evidence="1" type="ORF">RhiirC2_862040</name>
</gene>
<organism evidence="1 2">
    <name type="scientific">Rhizophagus irregularis</name>
    <dbReference type="NCBI Taxonomy" id="588596"/>
    <lineage>
        <taxon>Eukaryota</taxon>
        <taxon>Fungi</taxon>
        <taxon>Fungi incertae sedis</taxon>
        <taxon>Mucoromycota</taxon>
        <taxon>Glomeromycotina</taxon>
        <taxon>Glomeromycetes</taxon>
        <taxon>Glomerales</taxon>
        <taxon>Glomeraceae</taxon>
        <taxon>Rhizophagus</taxon>
    </lineage>
</organism>